<protein>
    <submittedName>
        <fullName evidence="2">Methane monooxygenase PmoA-like</fullName>
    </submittedName>
</protein>
<keyword evidence="1" id="KW-0732">Signal</keyword>
<gene>
    <name evidence="2" type="ORF">BDD14_4456</name>
</gene>
<feature type="chain" id="PRO_5020569805" evidence="1">
    <location>
        <begin position="20"/>
        <end position="347"/>
    </location>
</feature>
<keyword evidence="2" id="KW-0560">Oxidoreductase</keyword>
<dbReference type="AlphaFoldDB" id="A0A4Q7YYM9"/>
<keyword evidence="2" id="KW-0503">Monooxygenase</keyword>
<comment type="caution">
    <text evidence="2">The sequence shown here is derived from an EMBL/GenBank/DDBJ whole genome shotgun (WGS) entry which is preliminary data.</text>
</comment>
<dbReference type="OrthoDB" id="242375at2"/>
<accession>A0A4Q7YYM9</accession>
<proteinExistence type="predicted"/>
<reference evidence="2 3" key="1">
    <citation type="submission" date="2019-02" db="EMBL/GenBank/DDBJ databases">
        <title>Genomic Encyclopedia of Archaeal and Bacterial Type Strains, Phase II (KMG-II): from individual species to whole genera.</title>
        <authorList>
            <person name="Goeker M."/>
        </authorList>
    </citation>
    <scope>NUCLEOTIDE SEQUENCE [LARGE SCALE GENOMIC DNA]</scope>
    <source>
        <strain evidence="2 3">DSM 18101</strain>
    </source>
</reference>
<evidence type="ECO:0000313" key="2">
    <source>
        <dbReference type="EMBL" id="RZU42858.1"/>
    </source>
</evidence>
<dbReference type="Pfam" id="PF14100">
    <property type="entry name" value="DUF6807"/>
    <property type="match status" value="1"/>
</dbReference>
<dbReference type="GO" id="GO:0004497">
    <property type="term" value="F:monooxygenase activity"/>
    <property type="evidence" value="ECO:0007669"/>
    <property type="project" value="UniProtKB-KW"/>
</dbReference>
<feature type="signal peptide" evidence="1">
    <location>
        <begin position="1"/>
        <end position="19"/>
    </location>
</feature>
<dbReference type="Proteomes" id="UP000292958">
    <property type="component" value="Unassembled WGS sequence"/>
</dbReference>
<keyword evidence="3" id="KW-1185">Reference proteome</keyword>
<name>A0A4Q7YYM9_9BACT</name>
<dbReference type="RefSeq" id="WP_130420976.1">
    <property type="nucleotide sequence ID" value="NZ_SHKW01000001.1"/>
</dbReference>
<dbReference type="InterPro" id="IPR029475">
    <property type="entry name" value="DUF6807"/>
</dbReference>
<evidence type="ECO:0000313" key="3">
    <source>
        <dbReference type="Proteomes" id="UP000292958"/>
    </source>
</evidence>
<evidence type="ECO:0000256" key="1">
    <source>
        <dbReference type="SAM" id="SignalP"/>
    </source>
</evidence>
<sequence>MRKLLALCCLAGLSIGANAFAKDGSKGVKVVTDEANKRVDITIDGKPFTAYVWPSTLKKPVLFPLVAPDGVTVTRGYPLAPRDTERVDHPHHAGLWFNYGNVNGFDFWNNSDAIKPENRVKMGTIHHEKVVSVKSGEHGELVVDSVWETGAGQKIFKQRTKYVFSQKGDARTIDMTVTLQALDKVVFHDDKEGVLGIRVAHFLESPTEKGGTFADASGRETKVEGNTAGATGVYRTSEGVEGDAVWSTRGRWCELTGHTPDGHTETIAIFDRKSNPGYPTYWHARGYGLFAANPLGRKIFDPKQPQFDYTVEKGDSTTFHYRITISSHSVMPEEMNQAADAFEAEVK</sequence>
<organism evidence="2 3">
    <name type="scientific">Edaphobacter modestus</name>
    <dbReference type="NCBI Taxonomy" id="388466"/>
    <lineage>
        <taxon>Bacteria</taxon>
        <taxon>Pseudomonadati</taxon>
        <taxon>Acidobacteriota</taxon>
        <taxon>Terriglobia</taxon>
        <taxon>Terriglobales</taxon>
        <taxon>Acidobacteriaceae</taxon>
        <taxon>Edaphobacter</taxon>
    </lineage>
</organism>
<dbReference type="EMBL" id="SHKW01000001">
    <property type="protein sequence ID" value="RZU42858.1"/>
    <property type="molecule type" value="Genomic_DNA"/>
</dbReference>